<evidence type="ECO:0000313" key="1">
    <source>
        <dbReference type="EMBL" id="AAR89993.1"/>
    </source>
</evidence>
<protein>
    <submittedName>
        <fullName evidence="1">0.6</fullName>
    </submittedName>
</protein>
<organismHost>
    <name type="scientific">Salmonella typhimurium</name>
    <dbReference type="NCBI Taxonomy" id="90371"/>
</organismHost>
<dbReference type="KEGG" id="vg:1481772"/>
<reference evidence="1 2" key="3">
    <citation type="journal article" date="2004" name="J. Mol. Biol.">
        <title>Genomic analysis of bacteriophages SP6 and K1-5, an estranged subgroup of the T7 supergroup.</title>
        <authorList>
            <person name="Scholl D."/>
            <person name="Kieleczawa J."/>
            <person name="Kemp P."/>
            <person name="Rush J."/>
            <person name="Richardson C.C."/>
            <person name="Merril C."/>
            <person name="Adhya S."/>
            <person name="Molineux I.J."/>
        </authorList>
    </citation>
    <scope>NUCLEOTIDE SEQUENCE</scope>
</reference>
<proteinExistence type="predicted"/>
<reference evidence="1 2" key="1">
    <citation type="journal article" date="1995" name="J. Biol. Chem.">
        <title>A domain of the gene 4 helicase/primase of bacteriophage T7 required for the formation of an active hexamer.</title>
        <authorList>
            <person name="Notarnicola S.M."/>
            <person name="Park K."/>
            <person name="Griffith J.D."/>
            <person name="Richardson C.C."/>
        </authorList>
    </citation>
    <scope>NUCLEOTIDE SEQUENCE [LARGE SCALE GENOMIC DNA]</scope>
</reference>
<evidence type="ECO:0000313" key="2">
    <source>
        <dbReference type="Proteomes" id="UP000000843"/>
    </source>
</evidence>
<dbReference type="EMBL" id="AY370673">
    <property type="protein sequence ID" value="AAR89993.1"/>
    <property type="molecule type" value="Genomic_DNA"/>
</dbReference>
<organism evidence="2">
    <name type="scientific">Enterobacteria phage SP6</name>
    <name type="common">Bacteriophage SP6</name>
    <dbReference type="NCBI Taxonomy" id="2907955"/>
    <lineage>
        <taxon>Viruses</taxon>
        <taxon>Duplodnaviria</taxon>
        <taxon>Heunggongvirae</taxon>
        <taxon>Uroviricota</taxon>
        <taxon>Caudoviricetes</taxon>
        <taxon>Autographivirales</taxon>
        <taxon>Autosignataviridae</taxon>
        <taxon>Molineuxvirinae</taxon>
        <taxon>Zindervirus</taxon>
        <taxon>Zindervirus SP6</taxon>
    </lineage>
</organism>
<reference evidence="1 2" key="2">
    <citation type="journal article" date="2002" name="J. Bacteriol.">
        <title>Bacteriophage SP6 is closely related to phages K1-5, K5, and K1E but encodes a tail protein very similar to that of the distantly related P22.</title>
        <authorList>
            <person name="Scholl D."/>
            <person name="Adhya S."/>
            <person name="Merril C.R."/>
        </authorList>
    </citation>
    <scope>NUCLEOTIDE SEQUENCE [LARGE SCALE GENOMIC DNA]</scope>
</reference>
<dbReference type="GeneID" id="1481772"/>
<name>Q6UGL6_BPSP6</name>
<sequence>MYDELYEAYFNSLDEGEEVLSFADFVEARGGAE</sequence>
<dbReference type="Proteomes" id="UP000000843">
    <property type="component" value="Segment"/>
</dbReference>
<dbReference type="RefSeq" id="NP_853562.1">
    <property type="nucleotide sequence ID" value="NC_004831.2"/>
</dbReference>
<accession>Q6UGL6</accession>